<dbReference type="RefSeq" id="WP_406826985.1">
    <property type="nucleotide sequence ID" value="NZ_CP157485.1"/>
</dbReference>
<dbReference type="Pfam" id="PF01520">
    <property type="entry name" value="Amidase_3"/>
    <property type="match status" value="1"/>
</dbReference>
<accession>A0AAU7KAV5</accession>
<evidence type="ECO:0000256" key="3">
    <source>
        <dbReference type="ARBA" id="ARBA00022801"/>
    </source>
</evidence>
<evidence type="ECO:0000256" key="2">
    <source>
        <dbReference type="ARBA" id="ARBA00011901"/>
    </source>
</evidence>
<dbReference type="PANTHER" id="PTHR30404">
    <property type="entry name" value="N-ACETYLMURAMOYL-L-ALANINE AMIDASE"/>
    <property type="match status" value="1"/>
</dbReference>
<keyword evidence="3 5" id="KW-0378">Hydrolase</keyword>
<dbReference type="CDD" id="cd02696">
    <property type="entry name" value="MurNAc-LAA"/>
    <property type="match status" value="1"/>
</dbReference>
<reference evidence="5" key="1">
    <citation type="submission" date="2024-05" db="EMBL/GenBank/DDBJ databases">
        <authorList>
            <person name="Kim S."/>
            <person name="Heo J."/>
            <person name="Choi H."/>
            <person name="Choi Y."/>
            <person name="Kwon S.-W."/>
            <person name="Kim Y."/>
        </authorList>
    </citation>
    <scope>NUCLEOTIDE SEQUENCE</scope>
    <source>
        <strain evidence="5">KACC 23697</strain>
    </source>
</reference>
<gene>
    <name evidence="5" type="ORF">ABEG20_08695</name>
</gene>
<organism evidence="5">
    <name type="scientific">Pedobacter sp. KACC 23697</name>
    <dbReference type="NCBI Taxonomy" id="3149230"/>
    <lineage>
        <taxon>Bacteria</taxon>
        <taxon>Pseudomonadati</taxon>
        <taxon>Bacteroidota</taxon>
        <taxon>Sphingobacteriia</taxon>
        <taxon>Sphingobacteriales</taxon>
        <taxon>Sphingobacteriaceae</taxon>
        <taxon>Pedobacter</taxon>
    </lineage>
</organism>
<dbReference type="GO" id="GO:0030288">
    <property type="term" value="C:outer membrane-bounded periplasmic space"/>
    <property type="evidence" value="ECO:0007669"/>
    <property type="project" value="TreeGrafter"/>
</dbReference>
<dbReference type="PANTHER" id="PTHR30404:SF0">
    <property type="entry name" value="N-ACETYLMURAMOYL-L-ALANINE AMIDASE AMIC"/>
    <property type="match status" value="1"/>
</dbReference>
<dbReference type="InterPro" id="IPR050695">
    <property type="entry name" value="N-acetylmuramoyl_amidase_3"/>
</dbReference>
<dbReference type="FunFam" id="3.40.630.40:FF:000005">
    <property type="entry name" value="N-acetylmuramoyl-L-alanine amidase (AmiA)"/>
    <property type="match status" value="1"/>
</dbReference>
<evidence type="ECO:0000313" key="5">
    <source>
        <dbReference type="EMBL" id="XBO49676.1"/>
    </source>
</evidence>
<evidence type="ECO:0000256" key="1">
    <source>
        <dbReference type="ARBA" id="ARBA00001561"/>
    </source>
</evidence>
<dbReference type="GO" id="GO:0009253">
    <property type="term" value="P:peptidoglycan catabolic process"/>
    <property type="evidence" value="ECO:0007669"/>
    <property type="project" value="InterPro"/>
</dbReference>
<protein>
    <recommendedName>
        <fullName evidence="2">N-acetylmuramoyl-L-alanine amidase</fullName>
        <ecNumber evidence="2">3.5.1.28</ecNumber>
    </recommendedName>
</protein>
<dbReference type="AlphaFoldDB" id="A0AAU7KAV5"/>
<dbReference type="Gene3D" id="3.40.630.40">
    <property type="entry name" value="Zn-dependent exopeptidases"/>
    <property type="match status" value="1"/>
</dbReference>
<dbReference type="InterPro" id="IPR002508">
    <property type="entry name" value="MurNAc-LAA_cat"/>
</dbReference>
<dbReference type="GO" id="GO:0008745">
    <property type="term" value="F:N-acetylmuramoyl-L-alanine amidase activity"/>
    <property type="evidence" value="ECO:0007669"/>
    <property type="project" value="UniProtKB-EC"/>
</dbReference>
<evidence type="ECO:0000259" key="4">
    <source>
        <dbReference type="SMART" id="SM00646"/>
    </source>
</evidence>
<dbReference type="SMART" id="SM00646">
    <property type="entry name" value="Ami_3"/>
    <property type="match status" value="1"/>
</dbReference>
<feature type="domain" description="MurNAc-LAA" evidence="4">
    <location>
        <begin position="90"/>
        <end position="249"/>
    </location>
</feature>
<dbReference type="SUPFAM" id="SSF53187">
    <property type="entry name" value="Zn-dependent exopeptidases"/>
    <property type="match status" value="1"/>
</dbReference>
<sequence length="258" mass="28832">MKIKLLITIILFSLLAVEKAPTQGYKIKTIVIDPGHGGRKPGASGSFSKEKDIALKVALKLGVLLNEEMPEIKVIFTRRTDIDVDLYKRAEIANEANADLFISVHCNSMPPGNKHIKGVETLVAGSHRLKEQDAAIRENADIKLEKNYKSKYDGYDPGNPSSFILLSLLKNTFRDKSIKFAKLIQNSYIKRDERLSRGVKEQGVLVLQRCGMPAVLTEVGFISNTEEEKYINSQEGQNDIANSILEAIKTYKKNIEVK</sequence>
<name>A0AAU7KAV5_9SPHI</name>
<proteinExistence type="predicted"/>
<comment type="catalytic activity">
    <reaction evidence="1">
        <text>Hydrolyzes the link between N-acetylmuramoyl residues and L-amino acid residues in certain cell-wall glycopeptides.</text>
        <dbReference type="EC" id="3.5.1.28"/>
    </reaction>
</comment>
<dbReference type="EMBL" id="CP157485">
    <property type="protein sequence ID" value="XBO49676.1"/>
    <property type="molecule type" value="Genomic_DNA"/>
</dbReference>
<dbReference type="EC" id="3.5.1.28" evidence="2"/>